<organism evidence="2 3">
    <name type="scientific">Verticillium longisporum</name>
    <name type="common">Verticillium dahliae var. longisporum</name>
    <dbReference type="NCBI Taxonomy" id="100787"/>
    <lineage>
        <taxon>Eukaryota</taxon>
        <taxon>Fungi</taxon>
        <taxon>Dikarya</taxon>
        <taxon>Ascomycota</taxon>
        <taxon>Pezizomycotina</taxon>
        <taxon>Sordariomycetes</taxon>
        <taxon>Hypocreomycetidae</taxon>
        <taxon>Glomerellales</taxon>
        <taxon>Plectosphaerellaceae</taxon>
        <taxon>Verticillium</taxon>
    </lineage>
</organism>
<feature type="compositionally biased region" description="Polar residues" evidence="1">
    <location>
        <begin position="1"/>
        <end position="23"/>
    </location>
</feature>
<reference evidence="2 3" key="1">
    <citation type="submission" date="2015-05" db="EMBL/GenBank/DDBJ databases">
        <authorList>
            <person name="Wang D.B."/>
            <person name="Wang M."/>
        </authorList>
    </citation>
    <scope>NUCLEOTIDE SEQUENCE [LARGE SCALE GENOMIC DNA]</scope>
    <source>
        <strain evidence="2">VL1</strain>
    </source>
</reference>
<name>A0A0G4KUS8_VERLO</name>
<evidence type="ECO:0000313" key="3">
    <source>
        <dbReference type="Proteomes" id="UP000044602"/>
    </source>
</evidence>
<sequence>MSASFTKSTRTNLPSRSRTSSLSVPKVASLAPRRR</sequence>
<proteinExistence type="predicted"/>
<protein>
    <submittedName>
        <fullName evidence="2">Uncharacterized protein</fullName>
    </submittedName>
</protein>
<evidence type="ECO:0000256" key="1">
    <source>
        <dbReference type="SAM" id="MobiDB-lite"/>
    </source>
</evidence>
<dbReference type="Proteomes" id="UP000044602">
    <property type="component" value="Unassembled WGS sequence"/>
</dbReference>
<dbReference type="EMBL" id="CVQH01004625">
    <property type="protein sequence ID" value="CRK13426.1"/>
    <property type="molecule type" value="Genomic_DNA"/>
</dbReference>
<feature type="region of interest" description="Disordered" evidence="1">
    <location>
        <begin position="1"/>
        <end position="35"/>
    </location>
</feature>
<dbReference type="AlphaFoldDB" id="A0A0G4KUS8"/>
<gene>
    <name evidence="2" type="ORF">BN1708_017183</name>
</gene>
<accession>A0A0G4KUS8</accession>
<keyword evidence="3" id="KW-1185">Reference proteome</keyword>
<evidence type="ECO:0000313" key="2">
    <source>
        <dbReference type="EMBL" id="CRK13426.1"/>
    </source>
</evidence>